<dbReference type="InParanoid" id="A0A316VJ09"/>
<dbReference type="GeneID" id="37019557"/>
<dbReference type="RefSeq" id="XP_025356585.1">
    <property type="nucleotide sequence ID" value="XM_025497776.1"/>
</dbReference>
<evidence type="ECO:0000256" key="2">
    <source>
        <dbReference type="SAM" id="Phobius"/>
    </source>
</evidence>
<keyword evidence="2" id="KW-0812">Transmembrane</keyword>
<sequence length="788" mass="88909">MSLSQRRISHLHNLPQPQMINSQTRMKRLPLRKSPFHVRDQSTVSFGLLPANLPDAPLTARANDTTKNPVSIGLTVGCTLLLIMIVSLLTILFCVWHRKKSLRSKALDCRKSPWTQRYRDGTRNGIPRPELHMTRIMEEKNTQEGYFDQQKNTYTIYKDTPLLEEHDSYSKESDIDPSFQNEQRLAKQGKAQIESSYLNASTTKRRTKLPDVWCSPVLPMPNSARMSPRVRNSVFQNPYGHIDVIRGSLMKGLNSEDSSATMIGLGLMVEADTAYDYTIVDDPSPVEKTGELWDPVKGSLHADLICSADKYAALMPKGSLLRQPERKKTESLGVMSRSPSDTSIYTAVSLATLVVEENMIPATLSKDDDEKKGESEIFNIVQRDFRESKVPSSRQKAPKKSKTISSFRGERKSRTSSSRLLDEIFDEQTDARVTRTFTAAMRMMKKNLKARKPPTQSKKESVATMEDERPVSLRSLARRSEVRRRTKMQSDRTSALLSHAISPYVEKQHPNVVSDQQVNHSKQNSNDSIESACSSLRQGRISTMEYHLPSRLSASGAKVFTLSPQKMVSINHSDMALPTTPQNKQPYNRDVKPLVRKRTIRTIDQDKLICISDSKGRGSVLLTAKAVHRKSRSLDSCLSSAILGYLHTPTSVKVPSRSNTGPYVPPVMLETKRGRSNTDLTIGTACNTTPLRIRKTANSLLFAKVKHKRVSQLIQTHGGSLKKMQYNNRESQYSTDGEYASPTMQVVALYDEYSSDEEDDNMSITTSEQSHFPNQFHRRSRSQEFFLS</sequence>
<feature type="region of interest" description="Disordered" evidence="1">
    <location>
        <begin position="386"/>
        <end position="417"/>
    </location>
</feature>
<gene>
    <name evidence="3" type="ORF">FA14DRAFT_155690</name>
</gene>
<dbReference type="OrthoDB" id="10413076at2759"/>
<organism evidence="3 4">
    <name type="scientific">Meira miltonrushii</name>
    <dbReference type="NCBI Taxonomy" id="1280837"/>
    <lineage>
        <taxon>Eukaryota</taxon>
        <taxon>Fungi</taxon>
        <taxon>Dikarya</taxon>
        <taxon>Basidiomycota</taxon>
        <taxon>Ustilaginomycotina</taxon>
        <taxon>Exobasidiomycetes</taxon>
        <taxon>Exobasidiales</taxon>
        <taxon>Brachybasidiaceae</taxon>
        <taxon>Meira</taxon>
    </lineage>
</organism>
<keyword evidence="2" id="KW-1133">Transmembrane helix</keyword>
<name>A0A316VJ09_9BASI</name>
<dbReference type="EMBL" id="KZ819603">
    <property type="protein sequence ID" value="PWN36283.1"/>
    <property type="molecule type" value="Genomic_DNA"/>
</dbReference>
<keyword evidence="4" id="KW-1185">Reference proteome</keyword>
<dbReference type="AlphaFoldDB" id="A0A316VJ09"/>
<evidence type="ECO:0000256" key="1">
    <source>
        <dbReference type="SAM" id="MobiDB-lite"/>
    </source>
</evidence>
<protein>
    <submittedName>
        <fullName evidence="3">Uncharacterized protein</fullName>
    </submittedName>
</protein>
<feature type="transmembrane region" description="Helical" evidence="2">
    <location>
        <begin position="72"/>
        <end position="96"/>
    </location>
</feature>
<proteinExistence type="predicted"/>
<reference evidence="3 4" key="1">
    <citation type="journal article" date="2018" name="Mol. Biol. Evol.">
        <title>Broad Genomic Sampling Reveals a Smut Pathogenic Ancestry of the Fungal Clade Ustilaginomycotina.</title>
        <authorList>
            <person name="Kijpornyongpan T."/>
            <person name="Mondo S.J."/>
            <person name="Barry K."/>
            <person name="Sandor L."/>
            <person name="Lee J."/>
            <person name="Lipzen A."/>
            <person name="Pangilinan J."/>
            <person name="LaButti K."/>
            <person name="Hainaut M."/>
            <person name="Henrissat B."/>
            <person name="Grigoriev I.V."/>
            <person name="Spatafora J.W."/>
            <person name="Aime M.C."/>
        </authorList>
    </citation>
    <scope>NUCLEOTIDE SEQUENCE [LARGE SCALE GENOMIC DNA]</scope>
    <source>
        <strain evidence="3 4">MCA 3882</strain>
    </source>
</reference>
<accession>A0A316VJ09</accession>
<evidence type="ECO:0000313" key="3">
    <source>
        <dbReference type="EMBL" id="PWN36283.1"/>
    </source>
</evidence>
<feature type="compositionally biased region" description="Basic and acidic residues" evidence="1">
    <location>
        <begin position="457"/>
        <end position="471"/>
    </location>
</feature>
<dbReference type="Proteomes" id="UP000245771">
    <property type="component" value="Unassembled WGS sequence"/>
</dbReference>
<keyword evidence="2" id="KW-0472">Membrane</keyword>
<evidence type="ECO:0000313" key="4">
    <source>
        <dbReference type="Proteomes" id="UP000245771"/>
    </source>
</evidence>
<feature type="region of interest" description="Disordered" evidence="1">
    <location>
        <begin position="447"/>
        <end position="494"/>
    </location>
</feature>